<dbReference type="RefSeq" id="WP_111148503.1">
    <property type="nucleotide sequence ID" value="NZ_QKRB01000054.1"/>
</dbReference>
<evidence type="ECO:0000259" key="1">
    <source>
        <dbReference type="Pfam" id="PF08955"/>
    </source>
</evidence>
<dbReference type="Pfam" id="PF08955">
    <property type="entry name" value="BofC_C"/>
    <property type="match status" value="1"/>
</dbReference>
<protein>
    <recommendedName>
        <fullName evidence="1">Bypass of forespore C C-terminal domain-containing protein</fullName>
    </recommendedName>
</protein>
<evidence type="ECO:0000313" key="2">
    <source>
        <dbReference type="EMBL" id="PZD94141.1"/>
    </source>
</evidence>
<dbReference type="OrthoDB" id="2678751at2"/>
<dbReference type="Proteomes" id="UP000249522">
    <property type="component" value="Unassembled WGS sequence"/>
</dbReference>
<feature type="domain" description="Bypass of forespore C C-terminal" evidence="1">
    <location>
        <begin position="136"/>
        <end position="212"/>
    </location>
</feature>
<dbReference type="InterPro" id="IPR015050">
    <property type="entry name" value="BofC_C"/>
</dbReference>
<comment type="caution">
    <text evidence="2">The sequence shown here is derived from an EMBL/GenBank/DDBJ whole genome shotgun (WGS) entry which is preliminary data.</text>
</comment>
<accession>A0A2W1LQM8</accession>
<name>A0A2W1LQM8_9BACL</name>
<keyword evidence="3" id="KW-1185">Reference proteome</keyword>
<evidence type="ECO:0000313" key="3">
    <source>
        <dbReference type="Proteomes" id="UP000249522"/>
    </source>
</evidence>
<organism evidence="2 3">
    <name type="scientific">Paenibacillus sambharensis</name>
    <dbReference type="NCBI Taxonomy" id="1803190"/>
    <lineage>
        <taxon>Bacteria</taxon>
        <taxon>Bacillati</taxon>
        <taxon>Bacillota</taxon>
        <taxon>Bacilli</taxon>
        <taxon>Bacillales</taxon>
        <taxon>Paenibacillaceae</taxon>
        <taxon>Paenibacillus</taxon>
    </lineage>
</organism>
<dbReference type="InterPro" id="IPR038117">
    <property type="entry name" value="BofC_C_sf"/>
</dbReference>
<sequence length="227" mass="25477">MMGFSLWKQLKKRLRMRKRPTWHLASIGGLAVLAGVLAAALPAQAAPRYEAEVRVAADRAAIQPKLEEKQPSVIEALRKNKQPLPVSMRRIYLCGEESQAVGLRTSSQIIGMLRSNPGWTAVMDPGGTVVIEERIDDLSPACKESAVFGISKDDYLSLFEGPPSRNQVLRTFYQLDVRFMESSLPEEQVRALHEGIRVTDREEFNSVLSSFSDYALPENREIQDLTY</sequence>
<dbReference type="Gene3D" id="3.30.70.1740">
    <property type="entry name" value="Bypass-of-forespore C, C-terminal domain"/>
    <property type="match status" value="1"/>
</dbReference>
<proteinExistence type="predicted"/>
<dbReference type="EMBL" id="QKRB01000054">
    <property type="protein sequence ID" value="PZD94141.1"/>
    <property type="molecule type" value="Genomic_DNA"/>
</dbReference>
<reference evidence="2 3" key="1">
    <citation type="submission" date="2018-06" db="EMBL/GenBank/DDBJ databases">
        <title>Paenibacillus imtechensis sp. nov.</title>
        <authorList>
            <person name="Pinnaka A.K."/>
            <person name="Singh H."/>
            <person name="Kaur M."/>
        </authorList>
    </citation>
    <scope>NUCLEOTIDE SEQUENCE [LARGE SCALE GENOMIC DNA]</scope>
    <source>
        <strain evidence="2 3">SMB1</strain>
    </source>
</reference>
<gene>
    <name evidence="2" type="ORF">DNH61_19500</name>
</gene>
<dbReference type="AlphaFoldDB" id="A0A2W1LQM8"/>